<organism evidence="2 3">
    <name type="scientific">Mariniblastus fucicola</name>
    <dbReference type="NCBI Taxonomy" id="980251"/>
    <lineage>
        <taxon>Bacteria</taxon>
        <taxon>Pseudomonadati</taxon>
        <taxon>Planctomycetota</taxon>
        <taxon>Planctomycetia</taxon>
        <taxon>Pirellulales</taxon>
        <taxon>Pirellulaceae</taxon>
        <taxon>Mariniblastus</taxon>
    </lineage>
</organism>
<evidence type="ECO:0000313" key="2">
    <source>
        <dbReference type="EMBL" id="QEG25190.1"/>
    </source>
</evidence>
<dbReference type="RefSeq" id="WP_075085909.1">
    <property type="nucleotide sequence ID" value="NZ_CP042912.1"/>
</dbReference>
<dbReference type="AlphaFoldDB" id="A0A5B9PIX2"/>
<dbReference type="Pfam" id="PF01797">
    <property type="entry name" value="Y1_Tnp"/>
    <property type="match status" value="1"/>
</dbReference>
<dbReference type="GO" id="GO:0004803">
    <property type="term" value="F:transposase activity"/>
    <property type="evidence" value="ECO:0007669"/>
    <property type="project" value="InterPro"/>
</dbReference>
<dbReference type="GO" id="GO:0003677">
    <property type="term" value="F:DNA binding"/>
    <property type="evidence" value="ECO:0007669"/>
    <property type="project" value="InterPro"/>
</dbReference>
<dbReference type="InterPro" id="IPR036515">
    <property type="entry name" value="Transposase_17_sf"/>
</dbReference>
<dbReference type="Proteomes" id="UP000322214">
    <property type="component" value="Chromosome"/>
</dbReference>
<evidence type="ECO:0000313" key="3">
    <source>
        <dbReference type="Proteomes" id="UP000322214"/>
    </source>
</evidence>
<protein>
    <submittedName>
        <fullName evidence="2">Transposase IS200 like protein</fullName>
    </submittedName>
</protein>
<evidence type="ECO:0000259" key="1">
    <source>
        <dbReference type="SMART" id="SM01321"/>
    </source>
</evidence>
<dbReference type="OrthoDB" id="274221at2"/>
<accession>A0A5B9PIX2</accession>
<reference evidence="2 3" key="1">
    <citation type="submission" date="2019-08" db="EMBL/GenBank/DDBJ databases">
        <title>Deep-cultivation of Planctomycetes and their phenomic and genomic characterization uncovers novel biology.</title>
        <authorList>
            <person name="Wiegand S."/>
            <person name="Jogler M."/>
            <person name="Boedeker C."/>
            <person name="Pinto D."/>
            <person name="Vollmers J."/>
            <person name="Rivas-Marin E."/>
            <person name="Kohn T."/>
            <person name="Peeters S.H."/>
            <person name="Heuer A."/>
            <person name="Rast P."/>
            <person name="Oberbeckmann S."/>
            <person name="Bunk B."/>
            <person name="Jeske O."/>
            <person name="Meyerdierks A."/>
            <person name="Storesund J.E."/>
            <person name="Kallscheuer N."/>
            <person name="Luecker S."/>
            <person name="Lage O.M."/>
            <person name="Pohl T."/>
            <person name="Merkel B.J."/>
            <person name="Hornburger P."/>
            <person name="Mueller R.-W."/>
            <person name="Bruemmer F."/>
            <person name="Labrenz M."/>
            <person name="Spormann A.M."/>
            <person name="Op den Camp H."/>
            <person name="Overmann J."/>
            <person name="Amann R."/>
            <person name="Jetten M.S.M."/>
            <person name="Mascher T."/>
            <person name="Medema M.H."/>
            <person name="Devos D.P."/>
            <person name="Kaster A.-K."/>
            <person name="Ovreas L."/>
            <person name="Rohde M."/>
            <person name="Galperin M.Y."/>
            <person name="Jogler C."/>
        </authorList>
    </citation>
    <scope>NUCLEOTIDE SEQUENCE [LARGE SCALE GENOMIC DNA]</scope>
    <source>
        <strain evidence="2 3">FC18</strain>
    </source>
</reference>
<sequence>MTQSDFNTGEPLAYFLTWTTYGTWLPGDDRGWNRKGEHESLPRNVARFESARGELKEEPFLLSASDHEVVKNTIHKHCGIRNWQLHAVNVRSNHVHVVVAASETKPQTVVSQLKAWATRHLGDAYPNRKRFWTEGASTRWINREADLASAIEYTLEAQDLKGVE</sequence>
<dbReference type="SMART" id="SM01321">
    <property type="entry name" value="Y1_Tnp"/>
    <property type="match status" value="1"/>
</dbReference>
<dbReference type="EMBL" id="CP042912">
    <property type="protein sequence ID" value="QEG25190.1"/>
    <property type="molecule type" value="Genomic_DNA"/>
</dbReference>
<dbReference type="InterPro" id="IPR002686">
    <property type="entry name" value="Transposase_17"/>
</dbReference>
<name>A0A5B9PIX2_9BACT</name>
<gene>
    <name evidence="2" type="ORF">MFFC18_51140</name>
</gene>
<dbReference type="GO" id="GO:0006313">
    <property type="term" value="P:DNA transposition"/>
    <property type="evidence" value="ECO:0007669"/>
    <property type="project" value="InterPro"/>
</dbReference>
<keyword evidence="3" id="KW-1185">Reference proteome</keyword>
<feature type="domain" description="Transposase IS200-like" evidence="1">
    <location>
        <begin position="10"/>
        <end position="157"/>
    </location>
</feature>
<dbReference type="Gene3D" id="3.30.70.1290">
    <property type="entry name" value="Transposase IS200-like"/>
    <property type="match status" value="1"/>
</dbReference>
<proteinExistence type="predicted"/>
<dbReference type="SUPFAM" id="SSF143422">
    <property type="entry name" value="Transposase IS200-like"/>
    <property type="match status" value="1"/>
</dbReference>
<dbReference type="KEGG" id="mff:MFFC18_51140"/>